<proteinExistence type="predicted"/>
<organism evidence="1 2">
    <name type="scientific">Nonomuraea maheshkhaliensis</name>
    <dbReference type="NCBI Taxonomy" id="419590"/>
    <lineage>
        <taxon>Bacteria</taxon>
        <taxon>Bacillati</taxon>
        <taxon>Actinomycetota</taxon>
        <taxon>Actinomycetes</taxon>
        <taxon>Streptosporangiales</taxon>
        <taxon>Streptosporangiaceae</taxon>
        <taxon>Nonomuraea</taxon>
    </lineage>
</organism>
<reference evidence="1 2" key="1">
    <citation type="journal article" date="2019" name="Int. J. Syst. Evol. Microbiol.">
        <title>The Global Catalogue of Microorganisms (GCM) 10K type strain sequencing project: providing services to taxonomists for standard genome sequencing and annotation.</title>
        <authorList>
            <consortium name="The Broad Institute Genomics Platform"/>
            <consortium name="The Broad Institute Genome Sequencing Center for Infectious Disease"/>
            <person name="Wu L."/>
            <person name="Ma J."/>
        </authorList>
    </citation>
    <scope>NUCLEOTIDE SEQUENCE [LARGE SCALE GENOMIC DNA]</scope>
    <source>
        <strain evidence="1 2">JCM 13929</strain>
    </source>
</reference>
<keyword evidence="2" id="KW-1185">Reference proteome</keyword>
<sequence length="70" mass="7899">MITSTVYAIIRRRLSLPALLLYRDASKEAELLVLRHQTRSYTAGFSRGVTDQLTACGWRLSRTWCPATVG</sequence>
<evidence type="ECO:0000313" key="1">
    <source>
        <dbReference type="EMBL" id="GAA1676731.1"/>
    </source>
</evidence>
<gene>
    <name evidence="1" type="ORF">GCM10009733_087000</name>
</gene>
<comment type="caution">
    <text evidence="1">The sequence shown here is derived from an EMBL/GenBank/DDBJ whole genome shotgun (WGS) entry which is preliminary data.</text>
</comment>
<dbReference type="EMBL" id="BAAAMU010000107">
    <property type="protein sequence ID" value="GAA1676731.1"/>
    <property type="molecule type" value="Genomic_DNA"/>
</dbReference>
<dbReference type="Proteomes" id="UP001500064">
    <property type="component" value="Unassembled WGS sequence"/>
</dbReference>
<accession>A0ABN2GTS8</accession>
<evidence type="ECO:0000313" key="2">
    <source>
        <dbReference type="Proteomes" id="UP001500064"/>
    </source>
</evidence>
<protein>
    <submittedName>
        <fullName evidence="1">Uncharacterized protein</fullName>
    </submittedName>
</protein>
<name>A0ABN2GTS8_9ACTN</name>